<dbReference type="InterPro" id="IPR041698">
    <property type="entry name" value="Methyltransf_25"/>
</dbReference>
<proteinExistence type="predicted"/>
<evidence type="ECO:0000313" key="3">
    <source>
        <dbReference type="Proteomes" id="UP000635384"/>
    </source>
</evidence>
<name>A0ABR8KPG5_9SPHN</name>
<dbReference type="CDD" id="cd02440">
    <property type="entry name" value="AdoMet_MTases"/>
    <property type="match status" value="1"/>
</dbReference>
<organism evidence="2 3">
    <name type="scientific">Erythrobacter rubeus</name>
    <dbReference type="NCBI Taxonomy" id="2760803"/>
    <lineage>
        <taxon>Bacteria</taxon>
        <taxon>Pseudomonadati</taxon>
        <taxon>Pseudomonadota</taxon>
        <taxon>Alphaproteobacteria</taxon>
        <taxon>Sphingomonadales</taxon>
        <taxon>Erythrobacteraceae</taxon>
        <taxon>Erythrobacter/Porphyrobacter group</taxon>
        <taxon>Erythrobacter</taxon>
    </lineage>
</organism>
<dbReference type="Gene3D" id="3.40.50.150">
    <property type="entry name" value="Vaccinia Virus protein VP39"/>
    <property type="match status" value="1"/>
</dbReference>
<comment type="caution">
    <text evidence="2">The sequence shown here is derived from an EMBL/GenBank/DDBJ whole genome shotgun (WGS) entry which is preliminary data.</text>
</comment>
<dbReference type="PANTHER" id="PTHR43591">
    <property type="entry name" value="METHYLTRANSFERASE"/>
    <property type="match status" value="1"/>
</dbReference>
<dbReference type="RefSeq" id="WP_190788064.1">
    <property type="nucleotide sequence ID" value="NZ_JACXLC010000001.1"/>
</dbReference>
<feature type="domain" description="Methyltransferase" evidence="1">
    <location>
        <begin position="201"/>
        <end position="297"/>
    </location>
</feature>
<keyword evidence="2" id="KW-0489">Methyltransferase</keyword>
<accession>A0ABR8KPG5</accession>
<dbReference type="GO" id="GO:0008168">
    <property type="term" value="F:methyltransferase activity"/>
    <property type="evidence" value="ECO:0007669"/>
    <property type="project" value="UniProtKB-KW"/>
</dbReference>
<dbReference type="Pfam" id="PF13649">
    <property type="entry name" value="Methyltransf_25"/>
    <property type="match status" value="1"/>
</dbReference>
<keyword evidence="3" id="KW-1185">Reference proteome</keyword>
<dbReference type="PANTHER" id="PTHR43591:SF24">
    <property type="entry name" value="2-METHOXY-6-POLYPRENYL-1,4-BENZOQUINOL METHYLASE, MITOCHONDRIAL"/>
    <property type="match status" value="1"/>
</dbReference>
<protein>
    <submittedName>
        <fullName evidence="2">Class I SAM-dependent methyltransferase</fullName>
    </submittedName>
</protein>
<dbReference type="SUPFAM" id="SSF53335">
    <property type="entry name" value="S-adenosyl-L-methionine-dependent methyltransferases"/>
    <property type="match status" value="1"/>
</dbReference>
<gene>
    <name evidence="2" type="ORF">IB285_10145</name>
</gene>
<dbReference type="Proteomes" id="UP000635384">
    <property type="component" value="Unassembled WGS sequence"/>
</dbReference>
<evidence type="ECO:0000313" key="2">
    <source>
        <dbReference type="EMBL" id="MBD2842618.1"/>
    </source>
</evidence>
<reference evidence="2 3" key="1">
    <citation type="submission" date="2020-09" db="EMBL/GenBank/DDBJ databases">
        <authorList>
            <person name="Yoon J.-W."/>
        </authorList>
    </citation>
    <scope>NUCLEOTIDE SEQUENCE [LARGE SCALE GENOMIC DNA]</scope>
    <source>
        <strain evidence="2 3">KMU-140</strain>
    </source>
</reference>
<evidence type="ECO:0000259" key="1">
    <source>
        <dbReference type="Pfam" id="PF13649"/>
    </source>
</evidence>
<dbReference type="InterPro" id="IPR029063">
    <property type="entry name" value="SAM-dependent_MTases_sf"/>
</dbReference>
<dbReference type="EMBL" id="JACXLC010000001">
    <property type="protein sequence ID" value="MBD2842618.1"/>
    <property type="molecule type" value="Genomic_DNA"/>
</dbReference>
<sequence>MNAPTDLKNQYVHAVLPETTSDEFARQEFVKSLKFHLASQVSVGNKDAFDGRAAKAFAKEQGREPETMHDVRKAMETDSYFRFWSALQRNSQEMMWKSTQIPVERQLGDLIAKSEDGAECGSLRLDESLEVPKYHNAVDIHCMPGGYHTEFTDKDVANGAVYDRAVYIYAMGRMGPLNSDIGDTTIAYLKENYPDFKPRRILDMGCTVGHSTLPYVDAYPDAEVYGIDVGAPVLRYAHARAKSMGKPIHFSQQNAEKTDFEDGFFDLIVSHILVHETSHRAIRSIMRECHRLLSDGGIVIHAETPPYRDLPAYDAFMLDWDTRNNNEPFWGASHEIKAEDIAKETGFDPGTAFEAYQPSAFEAEEARRTKVFQGGDFGGGGAWWVWGARK</sequence>
<keyword evidence="2" id="KW-0808">Transferase</keyword>
<dbReference type="GO" id="GO:0032259">
    <property type="term" value="P:methylation"/>
    <property type="evidence" value="ECO:0007669"/>
    <property type="project" value="UniProtKB-KW"/>
</dbReference>